<reference evidence="2" key="1">
    <citation type="submission" date="2022-07" db="EMBL/GenBank/DDBJ databases">
        <authorList>
            <person name="Trinca V."/>
            <person name="Uliana J.V.C."/>
            <person name="Torres T.T."/>
            <person name="Ward R.J."/>
            <person name="Monesi N."/>
        </authorList>
    </citation>
    <scope>NUCLEOTIDE SEQUENCE</scope>
    <source>
        <strain evidence="2">HSMRA1968</strain>
        <tissue evidence="2">Whole embryos</tissue>
    </source>
</reference>
<evidence type="ECO:0000256" key="1">
    <source>
        <dbReference type="SAM" id="MobiDB-lite"/>
    </source>
</evidence>
<name>A0A9Q0N1F5_9DIPT</name>
<dbReference type="EMBL" id="WJQU01000002">
    <property type="protein sequence ID" value="KAJ6641828.1"/>
    <property type="molecule type" value="Genomic_DNA"/>
</dbReference>
<organism evidence="2 3">
    <name type="scientific">Pseudolycoriella hygida</name>
    <dbReference type="NCBI Taxonomy" id="35572"/>
    <lineage>
        <taxon>Eukaryota</taxon>
        <taxon>Metazoa</taxon>
        <taxon>Ecdysozoa</taxon>
        <taxon>Arthropoda</taxon>
        <taxon>Hexapoda</taxon>
        <taxon>Insecta</taxon>
        <taxon>Pterygota</taxon>
        <taxon>Neoptera</taxon>
        <taxon>Endopterygota</taxon>
        <taxon>Diptera</taxon>
        <taxon>Nematocera</taxon>
        <taxon>Sciaroidea</taxon>
        <taxon>Sciaridae</taxon>
        <taxon>Pseudolycoriella</taxon>
    </lineage>
</organism>
<comment type="caution">
    <text evidence="2">The sequence shown here is derived from an EMBL/GenBank/DDBJ whole genome shotgun (WGS) entry which is preliminary data.</text>
</comment>
<accession>A0A9Q0N1F5</accession>
<dbReference type="Proteomes" id="UP001151699">
    <property type="component" value="Chromosome B"/>
</dbReference>
<evidence type="ECO:0000313" key="2">
    <source>
        <dbReference type="EMBL" id="KAJ6641828.1"/>
    </source>
</evidence>
<feature type="compositionally biased region" description="Basic residues" evidence="1">
    <location>
        <begin position="31"/>
        <end position="48"/>
    </location>
</feature>
<proteinExistence type="predicted"/>
<protein>
    <submittedName>
        <fullName evidence="2">Uncharacterized protein</fullName>
    </submittedName>
</protein>
<keyword evidence="3" id="KW-1185">Reference proteome</keyword>
<sequence length="48" mass="5640">MHRVSTGPPQRTHHVDHYVDDSTPNAIRSVKPSHHRKRKGKHHRKDSK</sequence>
<feature type="region of interest" description="Disordered" evidence="1">
    <location>
        <begin position="1"/>
        <end position="48"/>
    </location>
</feature>
<evidence type="ECO:0000313" key="3">
    <source>
        <dbReference type="Proteomes" id="UP001151699"/>
    </source>
</evidence>
<dbReference type="AlphaFoldDB" id="A0A9Q0N1F5"/>
<gene>
    <name evidence="2" type="ORF">Bhyg_06773</name>
</gene>